<gene>
    <name evidence="1" type="ORF">HD592_000491</name>
</gene>
<keyword evidence="2" id="KW-1185">Reference proteome</keyword>
<evidence type="ECO:0000313" key="2">
    <source>
        <dbReference type="Proteomes" id="UP000617426"/>
    </source>
</evidence>
<dbReference type="EMBL" id="JACHMK010000001">
    <property type="protein sequence ID" value="MBB6333926.1"/>
    <property type="molecule type" value="Genomic_DNA"/>
</dbReference>
<dbReference type="AlphaFoldDB" id="A0A923E0Y9"/>
<dbReference type="RefSeq" id="WP_184451616.1">
    <property type="nucleotide sequence ID" value="NZ_JACHMK010000001.1"/>
</dbReference>
<sequence length="385" mass="44111">MIELTLSIYGKISSPIENTLSHLPEIGLMEFERIAKAAGRYATAPSEAGNTSLAFYPFDVDLHLEPREGEGNEGRELITAQFDVWPEYPPFSIPFQPIIEFTKHTLDLFVSAEISGVSVELEIPSNRIRESTLITDRTCEHYSHNDSECGAKQSEQALGISIEHCKNITFNTDVFMEKLKNRLGQNEDLNDPVTALLSPSEGREVEHTRNSYLRHICTEGIKRHSFICRMPRAALADISRIIGAAFLAHQEAVDQKTMIRRPLDEPDSRFTFLEDQRNIPIRRERGEFIRIRINPFNEETDDKISPLSTLINLFKRKRNHIRTRFKMHISTIRNMPLRVLLTNRNSVDPPVLRATGAINPVFKECDIQECWLVIQDEFQRSAPID</sequence>
<organism evidence="1 2">
    <name type="scientific">Schaalia hyovaginalis</name>
    <dbReference type="NCBI Taxonomy" id="29316"/>
    <lineage>
        <taxon>Bacteria</taxon>
        <taxon>Bacillati</taxon>
        <taxon>Actinomycetota</taxon>
        <taxon>Actinomycetes</taxon>
        <taxon>Actinomycetales</taxon>
        <taxon>Actinomycetaceae</taxon>
        <taxon>Schaalia</taxon>
    </lineage>
</organism>
<comment type="caution">
    <text evidence="1">The sequence shown here is derived from an EMBL/GenBank/DDBJ whole genome shotgun (WGS) entry which is preliminary data.</text>
</comment>
<evidence type="ECO:0000313" key="1">
    <source>
        <dbReference type="EMBL" id="MBB6333926.1"/>
    </source>
</evidence>
<reference evidence="1" key="1">
    <citation type="submission" date="2020-08" db="EMBL/GenBank/DDBJ databases">
        <title>Sequencing the genomes of 1000 actinobacteria strains.</title>
        <authorList>
            <person name="Klenk H.-P."/>
        </authorList>
    </citation>
    <scope>NUCLEOTIDE SEQUENCE</scope>
    <source>
        <strain evidence="1">DSM 10695</strain>
    </source>
</reference>
<dbReference type="Proteomes" id="UP000617426">
    <property type="component" value="Unassembled WGS sequence"/>
</dbReference>
<accession>A0A923E0Y9</accession>
<name>A0A923E0Y9_9ACTO</name>
<protein>
    <submittedName>
        <fullName evidence="1">Uncharacterized protein</fullName>
    </submittedName>
</protein>
<proteinExistence type="predicted"/>